<dbReference type="PROSITE" id="PS50020">
    <property type="entry name" value="WW_DOMAIN_2"/>
    <property type="match status" value="2"/>
</dbReference>
<dbReference type="OMA" id="MLKSTYT"/>
<evidence type="ECO:0000313" key="7">
    <source>
        <dbReference type="Proteomes" id="UP000001744"/>
    </source>
</evidence>
<dbReference type="VEuPathDB" id="FungiDB:SJAG_00809"/>
<dbReference type="Gene3D" id="2.20.70.10">
    <property type="match status" value="2"/>
</dbReference>
<dbReference type="AlphaFoldDB" id="B6JWN1"/>
<keyword evidence="7" id="KW-1185">Reference proteome</keyword>
<dbReference type="SUPFAM" id="SSF81698">
    <property type="entry name" value="FF domain"/>
    <property type="match status" value="1"/>
</dbReference>
<evidence type="ECO:0000313" key="5">
    <source>
        <dbReference type="EMBL" id="EEB05782.1"/>
    </source>
</evidence>
<feature type="region of interest" description="Disordered" evidence="2">
    <location>
        <begin position="131"/>
        <end position="170"/>
    </location>
</feature>
<dbReference type="PANTHER" id="PTHR15377:SF3">
    <property type="entry name" value="WW DOMAIN-CONTAINING PROTEIN"/>
    <property type="match status" value="1"/>
</dbReference>
<dbReference type="PROSITE" id="PS51676">
    <property type="entry name" value="FF"/>
    <property type="match status" value="1"/>
</dbReference>
<evidence type="ECO:0000259" key="3">
    <source>
        <dbReference type="PROSITE" id="PS50020"/>
    </source>
</evidence>
<evidence type="ECO:0000256" key="2">
    <source>
        <dbReference type="SAM" id="MobiDB-lite"/>
    </source>
</evidence>
<dbReference type="GeneID" id="7048883"/>
<dbReference type="JaponicusDB" id="SJAG_00809">
    <property type="gene designation" value="dre4"/>
</dbReference>
<dbReference type="Proteomes" id="UP000001744">
    <property type="component" value="Unassembled WGS sequence"/>
</dbReference>
<dbReference type="Pfam" id="PF00397">
    <property type="entry name" value="WW"/>
    <property type="match status" value="1"/>
</dbReference>
<accession>B6JWN1</accession>
<feature type="domain" description="WW" evidence="3">
    <location>
        <begin position="3"/>
        <end position="36"/>
    </location>
</feature>
<keyword evidence="1" id="KW-0677">Repeat</keyword>
<dbReference type="EMBL" id="KE651166">
    <property type="protein sequence ID" value="EEB05782.1"/>
    <property type="molecule type" value="Genomic_DNA"/>
</dbReference>
<dbReference type="RefSeq" id="XP_002172075.1">
    <property type="nucleotide sequence ID" value="XM_002172039.1"/>
</dbReference>
<organism evidence="5 7">
    <name type="scientific">Schizosaccharomyces japonicus (strain yFS275 / FY16936)</name>
    <name type="common">Fission yeast</name>
    <dbReference type="NCBI Taxonomy" id="402676"/>
    <lineage>
        <taxon>Eukaryota</taxon>
        <taxon>Fungi</taxon>
        <taxon>Dikarya</taxon>
        <taxon>Ascomycota</taxon>
        <taxon>Taphrinomycotina</taxon>
        <taxon>Schizosaccharomycetes</taxon>
        <taxon>Schizosaccharomycetales</taxon>
        <taxon>Schizosaccharomycetaceae</taxon>
        <taxon>Schizosaccharomyces</taxon>
    </lineage>
</organism>
<dbReference type="GO" id="GO:0070063">
    <property type="term" value="F:RNA polymerase binding"/>
    <property type="evidence" value="ECO:0000318"/>
    <property type="project" value="GO_Central"/>
</dbReference>
<reference evidence="5 7" key="1">
    <citation type="journal article" date="2011" name="Science">
        <title>Comparative functional genomics of the fission yeasts.</title>
        <authorList>
            <person name="Rhind N."/>
            <person name="Chen Z."/>
            <person name="Yassour M."/>
            <person name="Thompson D.A."/>
            <person name="Haas B.J."/>
            <person name="Habib N."/>
            <person name="Wapinski I."/>
            <person name="Roy S."/>
            <person name="Lin M.F."/>
            <person name="Heiman D.I."/>
            <person name="Young S.K."/>
            <person name="Furuya K."/>
            <person name="Guo Y."/>
            <person name="Pidoux A."/>
            <person name="Chen H.M."/>
            <person name="Robbertse B."/>
            <person name="Goldberg J.M."/>
            <person name="Aoki K."/>
            <person name="Bayne E.H."/>
            <person name="Berlin A.M."/>
            <person name="Desjardins C.A."/>
            <person name="Dobbs E."/>
            <person name="Dukaj L."/>
            <person name="Fan L."/>
            <person name="FitzGerald M.G."/>
            <person name="French C."/>
            <person name="Gujja S."/>
            <person name="Hansen K."/>
            <person name="Keifenheim D."/>
            <person name="Levin J.Z."/>
            <person name="Mosher R.A."/>
            <person name="Mueller C.A."/>
            <person name="Pfiffner J."/>
            <person name="Priest M."/>
            <person name="Russ C."/>
            <person name="Smialowska A."/>
            <person name="Swoboda P."/>
            <person name="Sykes S.M."/>
            <person name="Vaughn M."/>
            <person name="Vengrova S."/>
            <person name="Yoder R."/>
            <person name="Zeng Q."/>
            <person name="Allshire R."/>
            <person name="Baulcombe D."/>
            <person name="Birren B.W."/>
            <person name="Brown W."/>
            <person name="Ekwall K."/>
            <person name="Kellis M."/>
            <person name="Leatherwood J."/>
            <person name="Levin H."/>
            <person name="Margalit H."/>
            <person name="Martienssen R."/>
            <person name="Nieduszynski C.A."/>
            <person name="Spatafora J.W."/>
            <person name="Friedman N."/>
            <person name="Dalgaard J.Z."/>
            <person name="Baumann P."/>
            <person name="Niki H."/>
            <person name="Regev A."/>
            <person name="Nusbaum C."/>
        </authorList>
    </citation>
    <scope>NUCLEOTIDE SEQUENCE [LARGE SCALE GENOMIC DNA]</scope>
    <source>
        <strain evidence="7">yFS275 / FY16936</strain>
    </source>
</reference>
<proteinExistence type="predicted"/>
<dbReference type="HOGENOM" id="CLU_013872_0_0_1"/>
<dbReference type="Pfam" id="PF01846">
    <property type="entry name" value="FF"/>
    <property type="match status" value="1"/>
</dbReference>
<dbReference type="GO" id="GO:0005634">
    <property type="term" value="C:nucleus"/>
    <property type="evidence" value="ECO:0000318"/>
    <property type="project" value="GO_Central"/>
</dbReference>
<dbReference type="SMART" id="SM00441">
    <property type="entry name" value="FF"/>
    <property type="match status" value="2"/>
</dbReference>
<name>B6JWN1_SCHJY</name>
<gene>
    <name evidence="6" type="primary">dre4</name>
    <name evidence="5" type="ORF">SJAG_00809</name>
</gene>
<dbReference type="SMART" id="SM00456">
    <property type="entry name" value="WW"/>
    <property type="match status" value="2"/>
</dbReference>
<evidence type="ECO:0000256" key="1">
    <source>
        <dbReference type="ARBA" id="ARBA00022737"/>
    </source>
</evidence>
<dbReference type="InterPro" id="IPR001202">
    <property type="entry name" value="WW_dom"/>
</dbReference>
<feature type="domain" description="WW" evidence="3">
    <location>
        <begin position="78"/>
        <end position="111"/>
    </location>
</feature>
<evidence type="ECO:0000259" key="4">
    <source>
        <dbReference type="PROSITE" id="PS51676"/>
    </source>
</evidence>
<dbReference type="InterPro" id="IPR002713">
    <property type="entry name" value="FF_domain"/>
</dbReference>
<dbReference type="SUPFAM" id="SSF51045">
    <property type="entry name" value="WW domain"/>
    <property type="match status" value="1"/>
</dbReference>
<dbReference type="eggNOG" id="KOG0155">
    <property type="taxonomic scope" value="Eukaryota"/>
</dbReference>
<sequence>MSTPLPSGWTEHKAPSGIPYYWNAELKKSTYKRPVAEEAAQKVIAPVRESAEQISERKRVSREERKKLFDRPKSKIRIPDCEPWVLVTTKRKRTFVHNTETKVSLWTAPKQVQEKIDLMKNKKEARSTIAIEERARVSEDENSPAEEEESENDVLEDELEEEDLSSDGEPVEFGFDEEDIAYQLNDIVPETNEPELSKEEAISIFKRLLSENHIDPYHPWDLVYPKLVGDERYRVLSSGDERQEVFNEYCKEAIAKKAKHKPKSAIQKFFDFILTLPQNMYWVEVKRKYRKEPTLKVAGRSDRELERIYREFQLCRKRSSEQRMSDFFKLCRVNNVQLPTTEDELPSTILNDVRYASLMPEERKQCLQPS</sequence>
<feature type="domain" description="FF" evidence="4">
    <location>
        <begin position="198"/>
        <end position="252"/>
    </location>
</feature>
<dbReference type="InterPro" id="IPR045148">
    <property type="entry name" value="TCRG1-like"/>
</dbReference>
<dbReference type="OrthoDB" id="410044at2759"/>
<dbReference type="Gene3D" id="1.10.10.440">
    <property type="entry name" value="FF domain"/>
    <property type="match status" value="1"/>
</dbReference>
<dbReference type="PROSITE" id="PS01159">
    <property type="entry name" value="WW_DOMAIN_1"/>
    <property type="match status" value="1"/>
</dbReference>
<dbReference type="STRING" id="402676.B6JWN1"/>
<dbReference type="GO" id="GO:0005684">
    <property type="term" value="C:U2-type spliceosomal complex"/>
    <property type="evidence" value="ECO:0007669"/>
    <property type="project" value="EnsemblFungi"/>
</dbReference>
<dbReference type="CDD" id="cd00201">
    <property type="entry name" value="WW"/>
    <property type="match status" value="1"/>
</dbReference>
<dbReference type="PANTHER" id="PTHR15377">
    <property type="entry name" value="TRANSCRIPTION ELONGATION REGULATOR 1"/>
    <property type="match status" value="1"/>
</dbReference>
<dbReference type="InterPro" id="IPR036020">
    <property type="entry name" value="WW_dom_sf"/>
</dbReference>
<dbReference type="GO" id="GO:0045292">
    <property type="term" value="P:mRNA cis splicing, via spliceosome"/>
    <property type="evidence" value="ECO:0007669"/>
    <property type="project" value="EnsemblFungi"/>
</dbReference>
<dbReference type="GO" id="GO:0003712">
    <property type="term" value="F:transcription coregulator activity"/>
    <property type="evidence" value="ECO:0000318"/>
    <property type="project" value="GO_Central"/>
</dbReference>
<evidence type="ECO:0000313" key="6">
    <source>
        <dbReference type="JaponicusDB" id="SJAG_00809"/>
    </source>
</evidence>
<protein>
    <submittedName>
        <fullName evidence="5">DNA replication protein Dre4</fullName>
    </submittedName>
</protein>
<feature type="compositionally biased region" description="Acidic residues" evidence="2">
    <location>
        <begin position="140"/>
        <end position="170"/>
    </location>
</feature>
<dbReference type="InterPro" id="IPR036517">
    <property type="entry name" value="FF_domain_sf"/>
</dbReference>